<accession>A0A7M7PGG0</accession>
<dbReference type="GO" id="GO:0046872">
    <property type="term" value="F:metal ion binding"/>
    <property type="evidence" value="ECO:0007669"/>
    <property type="project" value="UniProtKB-KW"/>
</dbReference>
<name>A0A7M7PGG0_STRPU</name>
<dbReference type="Pfam" id="PF00884">
    <property type="entry name" value="Sulfatase"/>
    <property type="match status" value="1"/>
</dbReference>
<keyword evidence="3" id="KW-0479">Metal-binding</keyword>
<evidence type="ECO:0000313" key="9">
    <source>
        <dbReference type="EnsemblMetazoa" id="XP_030848934"/>
    </source>
</evidence>
<dbReference type="EnsemblMetazoa" id="XM_030993074">
    <property type="protein sequence ID" value="XP_030848934"/>
    <property type="gene ID" value="LOC105439655"/>
</dbReference>
<dbReference type="OrthoDB" id="103349at2759"/>
<dbReference type="PROSITE" id="PS00149">
    <property type="entry name" value="SULFATASE_2"/>
    <property type="match status" value="1"/>
</dbReference>
<dbReference type="CDD" id="cd16029">
    <property type="entry name" value="4-S"/>
    <property type="match status" value="1"/>
</dbReference>
<dbReference type="PANTHER" id="PTHR10342:SF274">
    <property type="entry name" value="ARYLSULFATASE B"/>
    <property type="match status" value="1"/>
</dbReference>
<feature type="domain" description="Sulfatase N-terminal" evidence="8">
    <location>
        <begin position="29"/>
        <end position="346"/>
    </location>
</feature>
<dbReference type="InterPro" id="IPR000917">
    <property type="entry name" value="Sulfatase_N"/>
</dbReference>
<dbReference type="GeneID" id="105439655"/>
<dbReference type="OMA" id="AFFIRTH"/>
<evidence type="ECO:0000256" key="1">
    <source>
        <dbReference type="ARBA" id="ARBA00001913"/>
    </source>
</evidence>
<comment type="cofactor">
    <cofactor evidence="1">
        <name>Ca(2+)</name>
        <dbReference type="ChEBI" id="CHEBI:29108"/>
    </cofactor>
</comment>
<dbReference type="InterPro" id="IPR047115">
    <property type="entry name" value="ARSB"/>
</dbReference>
<evidence type="ECO:0000256" key="4">
    <source>
        <dbReference type="ARBA" id="ARBA00022801"/>
    </source>
</evidence>
<dbReference type="FunCoup" id="A0A7M7PGG0">
    <property type="interactions" value="75"/>
</dbReference>
<reference evidence="9" key="2">
    <citation type="submission" date="2021-01" db="UniProtKB">
        <authorList>
            <consortium name="EnsemblMetazoa"/>
        </authorList>
    </citation>
    <scope>IDENTIFICATION</scope>
</reference>
<dbReference type="AlphaFoldDB" id="A0A7M7PGG0"/>
<evidence type="ECO:0000256" key="7">
    <source>
        <dbReference type="SAM" id="SignalP"/>
    </source>
</evidence>
<evidence type="ECO:0000259" key="8">
    <source>
        <dbReference type="Pfam" id="PF00884"/>
    </source>
</evidence>
<comment type="similarity">
    <text evidence="2">Belongs to the sulfatase family.</text>
</comment>
<evidence type="ECO:0000313" key="10">
    <source>
        <dbReference type="Proteomes" id="UP000007110"/>
    </source>
</evidence>
<dbReference type="SUPFAM" id="SSF53649">
    <property type="entry name" value="Alkaline phosphatase-like"/>
    <property type="match status" value="1"/>
</dbReference>
<proteinExistence type="inferred from homology"/>
<feature type="signal peptide" evidence="7">
    <location>
        <begin position="1"/>
        <end position="25"/>
    </location>
</feature>
<dbReference type="InterPro" id="IPR017850">
    <property type="entry name" value="Alkaline_phosphatase_core_sf"/>
</dbReference>
<dbReference type="FunFam" id="3.40.720.10:FF:000007">
    <property type="entry name" value="Arylsulfatase family, member J"/>
    <property type="match status" value="1"/>
</dbReference>
<protein>
    <recommendedName>
        <fullName evidence="8">Sulfatase N-terminal domain-containing protein</fullName>
    </recommendedName>
</protein>
<keyword evidence="10" id="KW-1185">Reference proteome</keyword>
<dbReference type="Gene3D" id="3.30.1120.10">
    <property type="match status" value="1"/>
</dbReference>
<keyword evidence="6" id="KW-0325">Glycoprotein</keyword>
<dbReference type="PANTHER" id="PTHR10342">
    <property type="entry name" value="ARYLSULFATASE"/>
    <property type="match status" value="1"/>
</dbReference>
<keyword evidence="5" id="KW-0106">Calcium</keyword>
<evidence type="ECO:0000256" key="2">
    <source>
        <dbReference type="ARBA" id="ARBA00008779"/>
    </source>
</evidence>
<dbReference type="InParanoid" id="A0A7M7PGG0"/>
<feature type="chain" id="PRO_5029805587" description="Sulfatase N-terminal domain-containing protein" evidence="7">
    <location>
        <begin position="26"/>
        <end position="526"/>
    </location>
</feature>
<keyword evidence="7" id="KW-0732">Signal</keyword>
<dbReference type="KEGG" id="spu:105439655"/>
<keyword evidence="4" id="KW-0378">Hydrolase</keyword>
<sequence>MAVRHLGEFVVIVCLTLVTSGSSYAEQLPNVVFILADDYGFNDVGYHGRLHGSAILTPNLDRLAGEGVKLENYYVQPICSPTRSQLMSGRYQIHTGLQHGVIRPPQPNCLPLDEVTLPQKLKENGYATNMVGKWHIGFYLDACLPTERGFDSYFGYLIGAEDYYTHMRSYNVGSKTLSGYDLHANKTTVYQYKGQYSTHLFTNKTIDVIERHDKTKPLFIYLAYQAVHFPLEVPDSYMDPYMNITDKNRRTYAGMVSCMDEGVGNVTRALKEAGLYDNTIIIFSTDNGGPIQSGANNWPLRGSKGSLWEGGIHGVGFVHSPLLPTSVKGTVNHELIHVSDWLPTIVAGIAGGALNGTKPLDGYNVWSSISGTASSPRKEILHNIDSLYIAPEILPSYFDGEDFLWRFLARVLEDKFDTSIRAALRVGDWKIKTGPDASASDVWQPPAESGLHTIYPIEKPNQKVWLFNITADPLERTDLSGKYPDVVDEFLQRLEEYYKGSVPVRYPDPDLEADPALHGGSWGPWE</sequence>
<dbReference type="RefSeq" id="XP_030848934.1">
    <property type="nucleotide sequence ID" value="XM_030993074.1"/>
</dbReference>
<reference evidence="10" key="1">
    <citation type="submission" date="2015-02" db="EMBL/GenBank/DDBJ databases">
        <title>Genome sequencing for Strongylocentrotus purpuratus.</title>
        <authorList>
            <person name="Murali S."/>
            <person name="Liu Y."/>
            <person name="Vee V."/>
            <person name="English A."/>
            <person name="Wang M."/>
            <person name="Skinner E."/>
            <person name="Han Y."/>
            <person name="Muzny D.M."/>
            <person name="Worley K.C."/>
            <person name="Gibbs R.A."/>
        </authorList>
    </citation>
    <scope>NUCLEOTIDE SEQUENCE</scope>
</reference>
<evidence type="ECO:0000256" key="6">
    <source>
        <dbReference type="ARBA" id="ARBA00023180"/>
    </source>
</evidence>
<evidence type="ECO:0000256" key="3">
    <source>
        <dbReference type="ARBA" id="ARBA00022723"/>
    </source>
</evidence>
<dbReference type="InterPro" id="IPR024607">
    <property type="entry name" value="Sulfatase_CS"/>
</dbReference>
<organism evidence="9 10">
    <name type="scientific">Strongylocentrotus purpuratus</name>
    <name type="common">Purple sea urchin</name>
    <dbReference type="NCBI Taxonomy" id="7668"/>
    <lineage>
        <taxon>Eukaryota</taxon>
        <taxon>Metazoa</taxon>
        <taxon>Echinodermata</taxon>
        <taxon>Eleutherozoa</taxon>
        <taxon>Echinozoa</taxon>
        <taxon>Echinoidea</taxon>
        <taxon>Euechinoidea</taxon>
        <taxon>Echinacea</taxon>
        <taxon>Camarodonta</taxon>
        <taxon>Echinidea</taxon>
        <taxon>Strongylocentrotidae</taxon>
        <taxon>Strongylocentrotus</taxon>
    </lineage>
</organism>
<dbReference type="Gene3D" id="3.40.720.10">
    <property type="entry name" value="Alkaline Phosphatase, subunit A"/>
    <property type="match status" value="1"/>
</dbReference>
<dbReference type="GO" id="GO:0008484">
    <property type="term" value="F:sulfuric ester hydrolase activity"/>
    <property type="evidence" value="ECO:0000318"/>
    <property type="project" value="GO_Central"/>
</dbReference>
<dbReference type="Proteomes" id="UP000007110">
    <property type="component" value="Unassembled WGS sequence"/>
</dbReference>
<evidence type="ECO:0000256" key="5">
    <source>
        <dbReference type="ARBA" id="ARBA00022837"/>
    </source>
</evidence>